<evidence type="ECO:0000313" key="2">
    <source>
        <dbReference type="EMBL" id="TXI34772.1"/>
    </source>
</evidence>
<name>A0A5C7WDD8_AQUAC</name>
<accession>A0A5C7WDD8</accession>
<evidence type="ECO:0000256" key="1">
    <source>
        <dbReference type="SAM" id="Phobius"/>
    </source>
</evidence>
<reference evidence="2 3" key="1">
    <citation type="submission" date="2018-09" db="EMBL/GenBank/DDBJ databases">
        <title>Metagenome Assembled Genomes from an Advanced Water Purification Facility.</title>
        <authorList>
            <person name="Stamps B.W."/>
            <person name="Spear J.R."/>
        </authorList>
    </citation>
    <scope>NUCLEOTIDE SEQUENCE [LARGE SCALE GENOMIC DNA]</scope>
    <source>
        <strain evidence="2">Bin_52_1</strain>
    </source>
</reference>
<proteinExistence type="predicted"/>
<keyword evidence="1" id="KW-1133">Transmembrane helix</keyword>
<protein>
    <submittedName>
        <fullName evidence="2">Uncharacterized protein</fullName>
    </submittedName>
</protein>
<organism evidence="2 3">
    <name type="scientific">Aquipseudomonas alcaligenes</name>
    <name type="common">Pseudomonas alcaligenes</name>
    <dbReference type="NCBI Taxonomy" id="43263"/>
    <lineage>
        <taxon>Bacteria</taxon>
        <taxon>Pseudomonadati</taxon>
        <taxon>Pseudomonadota</taxon>
        <taxon>Gammaproteobacteria</taxon>
        <taxon>Pseudomonadales</taxon>
        <taxon>Pseudomonadaceae</taxon>
        <taxon>Aquipseudomonas</taxon>
    </lineage>
</organism>
<evidence type="ECO:0000313" key="3">
    <source>
        <dbReference type="Proteomes" id="UP000321110"/>
    </source>
</evidence>
<keyword evidence="1" id="KW-0812">Transmembrane</keyword>
<dbReference type="EMBL" id="SSFO01000057">
    <property type="protein sequence ID" value="TXI34772.1"/>
    <property type="molecule type" value="Genomic_DNA"/>
</dbReference>
<feature type="transmembrane region" description="Helical" evidence="1">
    <location>
        <begin position="83"/>
        <end position="103"/>
    </location>
</feature>
<dbReference type="AlphaFoldDB" id="A0A5C7WDD8"/>
<gene>
    <name evidence="2" type="ORF">E6Q69_03225</name>
</gene>
<keyword evidence="1" id="KW-0472">Membrane</keyword>
<dbReference type="Proteomes" id="UP000321110">
    <property type="component" value="Unassembled WGS sequence"/>
</dbReference>
<comment type="caution">
    <text evidence="2">The sequence shown here is derived from an EMBL/GenBank/DDBJ whole genome shotgun (WGS) entry which is preliminary data.</text>
</comment>
<sequence length="113" mass="13322">MKKKNTWKEEYLRILLNGPADADDYPLAAELLDEQLAKGTYLPNHQAPGQIANLMWRGINTKGRIFVDELEEKIRRSKRWYRAWLAIGSFCWWFLGYCTESIFDYFKPLIFGA</sequence>